<accession>A0AAV6MMU6</accession>
<protein>
    <submittedName>
        <fullName evidence="11">Oligopeptide transporter 3</fullName>
    </submittedName>
</protein>
<evidence type="ECO:0000256" key="6">
    <source>
        <dbReference type="ARBA" id="ARBA00022927"/>
    </source>
</evidence>
<feature type="compositionally biased region" description="Polar residues" evidence="9">
    <location>
        <begin position="1"/>
        <end position="10"/>
    </location>
</feature>
<evidence type="ECO:0000256" key="1">
    <source>
        <dbReference type="ARBA" id="ARBA00004141"/>
    </source>
</evidence>
<feature type="transmembrane region" description="Helical" evidence="10">
    <location>
        <begin position="612"/>
        <end position="629"/>
    </location>
</feature>
<comment type="subcellular location">
    <subcellularLocation>
        <location evidence="1">Membrane</location>
        <topology evidence="1">Multi-pass membrane protein</topology>
    </subcellularLocation>
</comment>
<evidence type="ECO:0000313" key="12">
    <source>
        <dbReference type="Proteomes" id="UP000685013"/>
    </source>
</evidence>
<evidence type="ECO:0000256" key="4">
    <source>
        <dbReference type="ARBA" id="ARBA00022692"/>
    </source>
</evidence>
<reference evidence="11 12" key="1">
    <citation type="journal article" date="2021" name="Hortic Res">
        <title>The domestication of Cucurbita argyrosperma as revealed by the genome of its wild relative.</title>
        <authorList>
            <person name="Barrera-Redondo J."/>
            <person name="Sanchez-de la Vega G."/>
            <person name="Aguirre-Liguori J.A."/>
            <person name="Castellanos-Morales G."/>
            <person name="Gutierrez-Guerrero Y.T."/>
            <person name="Aguirre-Dugua X."/>
            <person name="Aguirre-Planter E."/>
            <person name="Tenaillon M.I."/>
            <person name="Lira-Saade R."/>
            <person name="Eguiarte L.E."/>
        </authorList>
    </citation>
    <scope>NUCLEOTIDE SEQUENCE [LARGE SCALE GENOMIC DNA]</scope>
    <source>
        <strain evidence="11">JBR-2021</strain>
    </source>
</reference>
<feature type="transmembrane region" description="Helical" evidence="10">
    <location>
        <begin position="79"/>
        <end position="98"/>
    </location>
</feature>
<name>A0AAV6MMU6_9ROSI</name>
<dbReference type="NCBIfam" id="TIGR00727">
    <property type="entry name" value="ISP4_OPT"/>
    <property type="match status" value="1"/>
</dbReference>
<keyword evidence="5" id="KW-0571">Peptide transport</keyword>
<dbReference type="InterPro" id="IPR004648">
    <property type="entry name" value="Oligpept_transpt"/>
</dbReference>
<dbReference type="GO" id="GO:0015031">
    <property type="term" value="P:protein transport"/>
    <property type="evidence" value="ECO:0007669"/>
    <property type="project" value="UniProtKB-KW"/>
</dbReference>
<proteinExistence type="inferred from homology"/>
<keyword evidence="6" id="KW-0653">Protein transport</keyword>
<feature type="transmembrane region" description="Helical" evidence="10">
    <location>
        <begin position="539"/>
        <end position="561"/>
    </location>
</feature>
<feature type="transmembrane region" description="Helical" evidence="10">
    <location>
        <begin position="52"/>
        <end position="72"/>
    </location>
</feature>
<keyword evidence="3" id="KW-0813">Transport</keyword>
<keyword evidence="12" id="KW-1185">Reference proteome</keyword>
<sequence>MSSETPSHPDSSAAADMSNGGGELASEERCSVEEVALVVPETDDPTLPVMTFRSWVLGLVSCCLLIFLNTFFTYRSQPLAISAILMQIAVLPIGRFMASTLPNRDFHFFRWKFSLNPGPFNMKEHVIITIFANCGISYGGGDAYSIGAITVMKAYYKQSLNFFLALLIVLTTQILGYGWAGMLRRYLVDPVEMWWPANLAQVSLFRALHEKEDKSKGMTRMKFFLIFMGASFVYYVFPGYLLQILSFFSWVCWVWPRSITAQQIGSSQSGLGLGAFSFDWAGISAYHGSPLVSPWSSILNVGVGFVMFIYIILPVCYWKFNTFDARKFPIFSNQLFTRTGQKYDTTKVLTPKFDLNVAAYNNYSKLYLSPLFALSIGSGFARFTATLTHVALFHGRDIWKQSRAAIKNAKLDIHAKLMQNYKQVPEWWFLILLFGSTVISLLMSIVWKDIVQLPWWGMLFAFVMAWIVTLPIGVIQATTNQQPGYDIIAQFIIGYILPGKPIANLLFKIYGRISTVHALSFLSDLKLGHYMKIPPRCMYTAQLVGTLVAGTINLAVAWWMLDNIENICDTEALQPDSPWTCPKYRVTFDASVIWGLIGPRRLFGPGGLYRNLVWLFLIGAVLPIPIWALSKAFPEKKWIALINIPVISYGFAGMPPATPTNIASWLITGTIFNYFVFRYHKRWWQKYNYVLSAALDAGTAFMGVLLFIVLQNGGHNLRWWGSQPDHCPLAQCPTAPGIVVKGCPVF</sequence>
<dbReference type="PANTHER" id="PTHR22601">
    <property type="entry name" value="ISP4 LIKE PROTEIN"/>
    <property type="match status" value="1"/>
</dbReference>
<keyword evidence="7 10" id="KW-1133">Transmembrane helix</keyword>
<organism evidence="11 12">
    <name type="scientific">Cucurbita argyrosperma subsp. sororia</name>
    <dbReference type="NCBI Taxonomy" id="37648"/>
    <lineage>
        <taxon>Eukaryota</taxon>
        <taxon>Viridiplantae</taxon>
        <taxon>Streptophyta</taxon>
        <taxon>Embryophyta</taxon>
        <taxon>Tracheophyta</taxon>
        <taxon>Spermatophyta</taxon>
        <taxon>Magnoliopsida</taxon>
        <taxon>eudicotyledons</taxon>
        <taxon>Gunneridae</taxon>
        <taxon>Pentapetalae</taxon>
        <taxon>rosids</taxon>
        <taxon>fabids</taxon>
        <taxon>Cucurbitales</taxon>
        <taxon>Cucurbitaceae</taxon>
        <taxon>Cucurbiteae</taxon>
        <taxon>Cucurbita</taxon>
    </lineage>
</organism>
<dbReference type="NCBIfam" id="TIGR00728">
    <property type="entry name" value="OPT_sfam"/>
    <property type="match status" value="1"/>
</dbReference>
<dbReference type="AlphaFoldDB" id="A0AAV6MMU6"/>
<dbReference type="Proteomes" id="UP000685013">
    <property type="component" value="Chromosome 13"/>
</dbReference>
<feature type="transmembrane region" description="Helical" evidence="10">
    <location>
        <begin position="638"/>
        <end position="654"/>
    </location>
</feature>
<dbReference type="GO" id="GO:0035673">
    <property type="term" value="F:oligopeptide transmembrane transporter activity"/>
    <property type="evidence" value="ECO:0007669"/>
    <property type="project" value="InterPro"/>
</dbReference>
<keyword evidence="8 10" id="KW-0472">Membrane</keyword>
<evidence type="ECO:0000313" key="11">
    <source>
        <dbReference type="EMBL" id="KAG6583726.1"/>
    </source>
</evidence>
<feature type="non-terminal residue" evidence="11">
    <location>
        <position position="1"/>
    </location>
</feature>
<dbReference type="InterPro" id="IPR004813">
    <property type="entry name" value="OPT"/>
</dbReference>
<feature type="transmembrane region" description="Helical" evidence="10">
    <location>
        <begin position="223"/>
        <end position="248"/>
    </location>
</feature>
<feature type="transmembrane region" description="Helical" evidence="10">
    <location>
        <begin position="689"/>
        <end position="710"/>
    </location>
</feature>
<dbReference type="EMBL" id="JAGKQH010000013">
    <property type="protein sequence ID" value="KAG6583726.1"/>
    <property type="molecule type" value="Genomic_DNA"/>
</dbReference>
<evidence type="ECO:0000256" key="7">
    <source>
        <dbReference type="ARBA" id="ARBA00022989"/>
    </source>
</evidence>
<dbReference type="GO" id="GO:0016020">
    <property type="term" value="C:membrane"/>
    <property type="evidence" value="ECO:0007669"/>
    <property type="project" value="UniProtKB-SubCell"/>
</dbReference>
<gene>
    <name evidence="11" type="primary">OPT3</name>
    <name evidence="11" type="ORF">SDJN03_19658</name>
</gene>
<evidence type="ECO:0000256" key="3">
    <source>
        <dbReference type="ARBA" id="ARBA00022448"/>
    </source>
</evidence>
<dbReference type="Pfam" id="PF03169">
    <property type="entry name" value="OPT"/>
    <property type="match status" value="1"/>
</dbReference>
<feature type="region of interest" description="Disordered" evidence="9">
    <location>
        <begin position="1"/>
        <end position="23"/>
    </location>
</feature>
<comment type="similarity">
    <text evidence="2">Belongs to the oligopeptide OPT transporter (TC 2.A.67.1) family.</text>
</comment>
<feature type="transmembrane region" description="Helical" evidence="10">
    <location>
        <begin position="427"/>
        <end position="447"/>
    </location>
</feature>
<evidence type="ECO:0000256" key="5">
    <source>
        <dbReference type="ARBA" id="ARBA00022856"/>
    </source>
</evidence>
<evidence type="ECO:0000256" key="8">
    <source>
        <dbReference type="ARBA" id="ARBA00023136"/>
    </source>
</evidence>
<feature type="transmembrane region" description="Helical" evidence="10">
    <location>
        <begin position="660"/>
        <end position="677"/>
    </location>
</feature>
<keyword evidence="4 10" id="KW-0812">Transmembrane</keyword>
<comment type="caution">
    <text evidence="11">The sequence shown here is derived from an EMBL/GenBank/DDBJ whole genome shotgun (WGS) entry which is preliminary data.</text>
</comment>
<feature type="transmembrane region" description="Helical" evidence="10">
    <location>
        <begin position="160"/>
        <end position="180"/>
    </location>
</feature>
<evidence type="ECO:0000256" key="9">
    <source>
        <dbReference type="SAM" id="MobiDB-lite"/>
    </source>
</evidence>
<feature type="transmembrane region" description="Helical" evidence="10">
    <location>
        <begin position="487"/>
        <end position="503"/>
    </location>
</feature>
<evidence type="ECO:0000256" key="2">
    <source>
        <dbReference type="ARBA" id="ARBA00005484"/>
    </source>
</evidence>
<evidence type="ECO:0000256" key="10">
    <source>
        <dbReference type="SAM" id="Phobius"/>
    </source>
</evidence>
<feature type="transmembrane region" description="Helical" evidence="10">
    <location>
        <begin position="453"/>
        <end position="475"/>
    </location>
</feature>
<feature type="transmembrane region" description="Helical" evidence="10">
    <location>
        <begin position="298"/>
        <end position="318"/>
    </location>
</feature>